<organism evidence="2 3">
    <name type="scientific">Phialocephala subalpina</name>
    <dbReference type="NCBI Taxonomy" id="576137"/>
    <lineage>
        <taxon>Eukaryota</taxon>
        <taxon>Fungi</taxon>
        <taxon>Dikarya</taxon>
        <taxon>Ascomycota</taxon>
        <taxon>Pezizomycotina</taxon>
        <taxon>Leotiomycetes</taxon>
        <taxon>Helotiales</taxon>
        <taxon>Mollisiaceae</taxon>
        <taxon>Phialocephala</taxon>
        <taxon>Phialocephala fortinii species complex</taxon>
    </lineage>
</organism>
<evidence type="ECO:0008006" key="4">
    <source>
        <dbReference type="Google" id="ProtNLM"/>
    </source>
</evidence>
<sequence length="382" mass="40660">MFNRPAILLLVVGLTGASALSETFPTTFSTVLRRNPTPGTRSNTDPISGRDVDPATCPTVECAAGFRPVYQEGSKHCSCIELSAPCSNSIYCGAGCHSVTQPFRDTCACEPDAGTETCPMMKCKADHHVVYHNETADCSCASDCPDLFCIAEMHPVYNSSTHACSCQAIPGLSARLKVTALPQDIASALSLAAEQFSSKTTLKVPYTGPPTKRQELATATRAFLTTSVVPRPTTLPVPSLSCQRMICISEMHPVYNSTTGSCSCQYIPDLEPGGPMLSARDKIPTFTTSITRSPKQTSCPEHNAMCEVGKQPGWNAKSGKCECQSFPTHETPPSLTTMALPTATGGSCEDVYCIAEKTPVWNAAAGGCSYEWIEGFGPARLS</sequence>
<protein>
    <recommendedName>
        <fullName evidence="4">EGF-like domain-containing protein</fullName>
    </recommendedName>
</protein>
<proteinExistence type="predicted"/>
<name>A0A1L7X7V9_9HELO</name>
<dbReference type="EMBL" id="FJOG01000017">
    <property type="protein sequence ID" value="CZR61103.1"/>
    <property type="molecule type" value="Genomic_DNA"/>
</dbReference>
<evidence type="ECO:0000256" key="1">
    <source>
        <dbReference type="SAM" id="SignalP"/>
    </source>
</evidence>
<dbReference type="AlphaFoldDB" id="A0A1L7X7V9"/>
<feature type="chain" id="PRO_5012250760" description="EGF-like domain-containing protein" evidence="1">
    <location>
        <begin position="20"/>
        <end position="382"/>
    </location>
</feature>
<keyword evidence="1" id="KW-0732">Signal</keyword>
<reference evidence="2 3" key="1">
    <citation type="submission" date="2016-03" db="EMBL/GenBank/DDBJ databases">
        <authorList>
            <person name="Ploux O."/>
        </authorList>
    </citation>
    <scope>NUCLEOTIDE SEQUENCE [LARGE SCALE GENOMIC DNA]</scope>
    <source>
        <strain evidence="2 3">UAMH 11012</strain>
    </source>
</reference>
<dbReference type="Proteomes" id="UP000184330">
    <property type="component" value="Unassembled WGS sequence"/>
</dbReference>
<evidence type="ECO:0000313" key="2">
    <source>
        <dbReference type="EMBL" id="CZR61103.1"/>
    </source>
</evidence>
<accession>A0A1L7X7V9</accession>
<gene>
    <name evidence="2" type="ORF">PAC_10999</name>
</gene>
<dbReference type="OrthoDB" id="3449344at2759"/>
<keyword evidence="3" id="KW-1185">Reference proteome</keyword>
<feature type="signal peptide" evidence="1">
    <location>
        <begin position="1"/>
        <end position="19"/>
    </location>
</feature>
<evidence type="ECO:0000313" key="3">
    <source>
        <dbReference type="Proteomes" id="UP000184330"/>
    </source>
</evidence>